<dbReference type="Pfam" id="PF12698">
    <property type="entry name" value="ABC2_membrane_3"/>
    <property type="match status" value="1"/>
</dbReference>
<dbReference type="AlphaFoldDB" id="A0A1M7YJ48"/>
<feature type="transmembrane region" description="Helical" evidence="5">
    <location>
        <begin position="156"/>
        <end position="173"/>
    </location>
</feature>
<evidence type="ECO:0000313" key="8">
    <source>
        <dbReference type="Proteomes" id="UP000184612"/>
    </source>
</evidence>
<keyword evidence="8" id="KW-1185">Reference proteome</keyword>
<feature type="transmembrane region" description="Helical" evidence="5">
    <location>
        <begin position="269"/>
        <end position="293"/>
    </location>
</feature>
<organism evidence="7 8">
    <name type="scientific">Anaerocolumna xylanovorans DSM 12503</name>
    <dbReference type="NCBI Taxonomy" id="1121345"/>
    <lineage>
        <taxon>Bacteria</taxon>
        <taxon>Bacillati</taxon>
        <taxon>Bacillota</taxon>
        <taxon>Clostridia</taxon>
        <taxon>Lachnospirales</taxon>
        <taxon>Lachnospiraceae</taxon>
        <taxon>Anaerocolumna</taxon>
    </lineage>
</organism>
<dbReference type="EMBL" id="FRFD01000011">
    <property type="protein sequence ID" value="SHO52622.1"/>
    <property type="molecule type" value="Genomic_DNA"/>
</dbReference>
<evidence type="ECO:0000256" key="3">
    <source>
        <dbReference type="ARBA" id="ARBA00022989"/>
    </source>
</evidence>
<keyword evidence="2 5" id="KW-0812">Transmembrane</keyword>
<name>A0A1M7YJ48_9FIRM</name>
<evidence type="ECO:0000256" key="4">
    <source>
        <dbReference type="ARBA" id="ARBA00023136"/>
    </source>
</evidence>
<reference evidence="7 8" key="1">
    <citation type="submission" date="2016-12" db="EMBL/GenBank/DDBJ databases">
        <authorList>
            <person name="Song W.-J."/>
            <person name="Kurnit D.M."/>
        </authorList>
    </citation>
    <scope>NUCLEOTIDE SEQUENCE [LARGE SCALE GENOMIC DNA]</scope>
    <source>
        <strain evidence="7 8">DSM 12503</strain>
    </source>
</reference>
<evidence type="ECO:0000256" key="1">
    <source>
        <dbReference type="ARBA" id="ARBA00004141"/>
    </source>
</evidence>
<comment type="subcellular location">
    <subcellularLocation>
        <location evidence="1">Membrane</location>
        <topology evidence="1">Multi-pass membrane protein</topology>
    </subcellularLocation>
</comment>
<dbReference type="Proteomes" id="UP000184612">
    <property type="component" value="Unassembled WGS sequence"/>
</dbReference>
<feature type="transmembrane region" description="Helical" evidence="5">
    <location>
        <begin position="237"/>
        <end position="257"/>
    </location>
</feature>
<dbReference type="GO" id="GO:0140359">
    <property type="term" value="F:ABC-type transporter activity"/>
    <property type="evidence" value="ECO:0007669"/>
    <property type="project" value="InterPro"/>
</dbReference>
<feature type="transmembrane region" description="Helical" evidence="5">
    <location>
        <begin position="23"/>
        <end position="46"/>
    </location>
</feature>
<feature type="domain" description="ABC-2 type transporter transmembrane" evidence="6">
    <location>
        <begin position="21"/>
        <end position="341"/>
    </location>
</feature>
<gene>
    <name evidence="7" type="ORF">SAMN02745217_03749</name>
</gene>
<sequence>MNKVNYWELFLDRIKLLCRRKKILFFSLILPLLIMGIINFMMTALLSAREEGNIELGIVRDEKEMAAYSFLNKGEFHIVYGDKEKMQTLLLEKKIDAYLVYSQVPELHMSDMGRKQAIIKGYIDSEIQRMDSQNSNSKLIVNMTEPIALPDKKCLAFLYITSLLCILGARWGFEEMKELIPNQSAVSKRLLLSPVPKEKLLLFHLACVYILQTGCILIFSFIMLKTIGKHLQLREELYLATVAAGSLGSILAGAFFGTLKRINQKVKDVLLNGVLIVMLLTAFFTPAASRYFISDKLPYLTFLNPPALITEMLYCIALQNGLFVFLKDSLLLFVYTLAAGICLYLRYKWRKE</sequence>
<dbReference type="InterPro" id="IPR013525">
    <property type="entry name" value="ABC2_TM"/>
</dbReference>
<feature type="transmembrane region" description="Helical" evidence="5">
    <location>
        <begin position="200"/>
        <end position="222"/>
    </location>
</feature>
<feature type="transmembrane region" description="Helical" evidence="5">
    <location>
        <begin position="330"/>
        <end position="347"/>
    </location>
</feature>
<evidence type="ECO:0000313" key="7">
    <source>
        <dbReference type="EMBL" id="SHO52622.1"/>
    </source>
</evidence>
<dbReference type="STRING" id="1121345.SAMN02745217_03749"/>
<protein>
    <submittedName>
        <fullName evidence="7">ABC-2 family transporter protein</fullName>
    </submittedName>
</protein>
<dbReference type="RefSeq" id="WP_073590384.1">
    <property type="nucleotide sequence ID" value="NZ_FRFD01000011.1"/>
</dbReference>
<evidence type="ECO:0000259" key="6">
    <source>
        <dbReference type="Pfam" id="PF12698"/>
    </source>
</evidence>
<evidence type="ECO:0000256" key="2">
    <source>
        <dbReference type="ARBA" id="ARBA00022692"/>
    </source>
</evidence>
<proteinExistence type="predicted"/>
<keyword evidence="3 5" id="KW-1133">Transmembrane helix</keyword>
<evidence type="ECO:0000256" key="5">
    <source>
        <dbReference type="SAM" id="Phobius"/>
    </source>
</evidence>
<keyword evidence="4 5" id="KW-0472">Membrane</keyword>
<dbReference type="GO" id="GO:0016020">
    <property type="term" value="C:membrane"/>
    <property type="evidence" value="ECO:0007669"/>
    <property type="project" value="UniProtKB-SubCell"/>
</dbReference>
<dbReference type="OrthoDB" id="2080625at2"/>
<accession>A0A1M7YJ48</accession>